<feature type="non-terminal residue" evidence="2">
    <location>
        <position position="1"/>
    </location>
</feature>
<sequence>RLRALSNCQPHVHSFAHGFREEKRREEKRREEKRREEKRREEKRREENQRRGVRLIRTESKLNKPERKTNYRGC</sequence>
<reference evidence="2 3" key="1">
    <citation type="submission" date="2023-09" db="EMBL/GenBank/DDBJ databases">
        <authorList>
            <person name="Wang M."/>
        </authorList>
    </citation>
    <scope>NUCLEOTIDE SEQUENCE [LARGE SCALE GENOMIC DNA]</scope>
    <source>
        <strain evidence="2">GT-2023</strain>
        <tissue evidence="2">Liver</tissue>
    </source>
</reference>
<dbReference type="Proteomes" id="UP001558613">
    <property type="component" value="Unassembled WGS sequence"/>
</dbReference>
<comment type="caution">
    <text evidence="2">The sequence shown here is derived from an EMBL/GenBank/DDBJ whole genome shotgun (WGS) entry which is preliminary data.</text>
</comment>
<organism evidence="2 3">
    <name type="scientific">Cirrhinus molitorella</name>
    <name type="common">mud carp</name>
    <dbReference type="NCBI Taxonomy" id="172907"/>
    <lineage>
        <taxon>Eukaryota</taxon>
        <taxon>Metazoa</taxon>
        <taxon>Chordata</taxon>
        <taxon>Craniata</taxon>
        <taxon>Vertebrata</taxon>
        <taxon>Euteleostomi</taxon>
        <taxon>Actinopterygii</taxon>
        <taxon>Neopterygii</taxon>
        <taxon>Teleostei</taxon>
        <taxon>Ostariophysi</taxon>
        <taxon>Cypriniformes</taxon>
        <taxon>Cyprinidae</taxon>
        <taxon>Labeoninae</taxon>
        <taxon>Labeonini</taxon>
        <taxon>Cirrhinus</taxon>
    </lineage>
</organism>
<name>A0ABR3N2Y1_9TELE</name>
<evidence type="ECO:0000313" key="3">
    <source>
        <dbReference type="Proteomes" id="UP001558613"/>
    </source>
</evidence>
<dbReference type="EMBL" id="JAYMGO010000007">
    <property type="protein sequence ID" value="KAL1271274.1"/>
    <property type="molecule type" value="Genomic_DNA"/>
</dbReference>
<evidence type="ECO:0000313" key="2">
    <source>
        <dbReference type="EMBL" id="KAL1271274.1"/>
    </source>
</evidence>
<feature type="region of interest" description="Disordered" evidence="1">
    <location>
        <begin position="1"/>
        <end position="74"/>
    </location>
</feature>
<proteinExistence type="predicted"/>
<protein>
    <submittedName>
        <fullName evidence="2">Uncharacterized protein</fullName>
    </submittedName>
</protein>
<evidence type="ECO:0000256" key="1">
    <source>
        <dbReference type="SAM" id="MobiDB-lite"/>
    </source>
</evidence>
<gene>
    <name evidence="2" type="ORF">QQF64_030290</name>
</gene>
<accession>A0ABR3N2Y1</accession>
<feature type="compositionally biased region" description="Basic and acidic residues" evidence="1">
    <location>
        <begin position="18"/>
        <end position="74"/>
    </location>
</feature>
<keyword evidence="3" id="KW-1185">Reference proteome</keyword>